<evidence type="ECO:0000256" key="3">
    <source>
        <dbReference type="ARBA" id="ARBA00022806"/>
    </source>
</evidence>
<keyword evidence="1" id="KW-0547">Nucleotide-binding</keyword>
<sequence>MFLQNIKFTPSPSQEYVCNNLSKLLENNKCVIVNDEIGTGKTVSLLLWIYKQKSQTLPHKTKIIASNSIIYQWRDDLDKYFSKLLNYKIITVYDQSNDDLFSYDLIVCNHITSQIMYKNDFICYDEFSSINRMTIGNNNIRKSILISSDDEITKTSDVITFFRLIKVDIADGPNINVSDLPSIKTINMNMNTFDQPNIFNYVYKISAASKSAIKFSSLHIQKIIKENDVGHAIEILISDLKSKGLEIEVPCFQNDILTVIKLIKITEMEQLITDMKDTTLNNEEKYEIEKKIKIIEIQIKELAQRYDDIISGECNICCGQLVNPIFYNCCQNVICESCKKSLKNCPYCRSSSSELISSNLIKPEKSVNLLNLSNTLLSILQGANYSIIFRYTINSMNLDINKKFRVLKGTAEQRMEIIEDYKIGNTKILFLDFIDDFSGLRLENTTDIIFLDKPCEKVEKQIIGRALRLGRDKTLPLNLHYLSCD</sequence>
<dbReference type="InterPro" id="IPR001841">
    <property type="entry name" value="Znf_RING"/>
</dbReference>
<evidence type="ECO:0000313" key="6">
    <source>
        <dbReference type="EMBL" id="QHU01897.1"/>
    </source>
</evidence>
<dbReference type="GO" id="GO:0005634">
    <property type="term" value="C:nucleus"/>
    <property type="evidence" value="ECO:0007669"/>
    <property type="project" value="TreeGrafter"/>
</dbReference>
<evidence type="ECO:0000259" key="5">
    <source>
        <dbReference type="PROSITE" id="PS50089"/>
    </source>
</evidence>
<dbReference type="PANTHER" id="PTHR45626:SF22">
    <property type="entry name" value="DNA REPAIR PROTEIN RAD5"/>
    <property type="match status" value="1"/>
</dbReference>
<keyword evidence="4" id="KW-0067">ATP-binding</keyword>
<reference evidence="6" key="1">
    <citation type="journal article" date="2020" name="Nature">
        <title>Giant virus diversity and host interactions through global metagenomics.</title>
        <authorList>
            <person name="Schulz F."/>
            <person name="Roux S."/>
            <person name="Paez-Espino D."/>
            <person name="Jungbluth S."/>
            <person name="Walsh D.A."/>
            <person name="Denef V.J."/>
            <person name="McMahon K.D."/>
            <person name="Konstantinidis K.T."/>
            <person name="Eloe-Fadrosh E.A."/>
            <person name="Kyrpides N.C."/>
            <person name="Woyke T."/>
        </authorList>
    </citation>
    <scope>NUCLEOTIDE SEQUENCE</scope>
    <source>
        <strain evidence="6">GVMAG-M-3300025880-56</strain>
    </source>
</reference>
<evidence type="ECO:0000256" key="2">
    <source>
        <dbReference type="ARBA" id="ARBA00022801"/>
    </source>
</evidence>
<keyword evidence="2" id="KW-0378">Hydrolase</keyword>
<dbReference type="GO" id="GO:0004386">
    <property type="term" value="F:helicase activity"/>
    <property type="evidence" value="ECO:0007669"/>
    <property type="project" value="UniProtKB-KW"/>
</dbReference>
<dbReference type="SUPFAM" id="SSF52540">
    <property type="entry name" value="P-loop containing nucleoside triphosphate hydrolases"/>
    <property type="match status" value="1"/>
</dbReference>
<dbReference type="Gene3D" id="3.40.50.300">
    <property type="entry name" value="P-loop containing nucleotide triphosphate hydrolases"/>
    <property type="match status" value="1"/>
</dbReference>
<evidence type="ECO:0000256" key="4">
    <source>
        <dbReference type="ARBA" id="ARBA00022840"/>
    </source>
</evidence>
<dbReference type="Pfam" id="PF13920">
    <property type="entry name" value="zf-C3HC4_3"/>
    <property type="match status" value="1"/>
</dbReference>
<dbReference type="EMBL" id="MN740350">
    <property type="protein sequence ID" value="QHU01897.1"/>
    <property type="molecule type" value="Genomic_DNA"/>
</dbReference>
<dbReference type="AlphaFoldDB" id="A0A6C0JBG7"/>
<dbReference type="GO" id="GO:0005524">
    <property type="term" value="F:ATP binding"/>
    <property type="evidence" value="ECO:0007669"/>
    <property type="project" value="UniProtKB-KW"/>
</dbReference>
<dbReference type="SUPFAM" id="SSF57850">
    <property type="entry name" value="RING/U-box"/>
    <property type="match status" value="1"/>
</dbReference>
<evidence type="ECO:0000256" key="1">
    <source>
        <dbReference type="ARBA" id="ARBA00022741"/>
    </source>
</evidence>
<dbReference type="GO" id="GO:0006281">
    <property type="term" value="P:DNA repair"/>
    <property type="evidence" value="ECO:0007669"/>
    <property type="project" value="TreeGrafter"/>
</dbReference>
<dbReference type="PROSITE" id="PS50089">
    <property type="entry name" value="ZF_RING_2"/>
    <property type="match status" value="1"/>
</dbReference>
<keyword evidence="3" id="KW-0347">Helicase</keyword>
<protein>
    <recommendedName>
        <fullName evidence="5">RING-type domain-containing protein</fullName>
    </recommendedName>
</protein>
<proteinExistence type="predicted"/>
<accession>A0A6C0JBG7</accession>
<dbReference type="PANTHER" id="PTHR45626">
    <property type="entry name" value="TRANSCRIPTION TERMINATION FACTOR 2-RELATED"/>
    <property type="match status" value="1"/>
</dbReference>
<dbReference type="InterPro" id="IPR050628">
    <property type="entry name" value="SNF2_RAD54_helicase_TF"/>
</dbReference>
<dbReference type="GO" id="GO:0008094">
    <property type="term" value="F:ATP-dependent activity, acting on DNA"/>
    <property type="evidence" value="ECO:0007669"/>
    <property type="project" value="TreeGrafter"/>
</dbReference>
<organism evidence="6">
    <name type="scientific">viral metagenome</name>
    <dbReference type="NCBI Taxonomy" id="1070528"/>
    <lineage>
        <taxon>unclassified sequences</taxon>
        <taxon>metagenomes</taxon>
        <taxon>organismal metagenomes</taxon>
    </lineage>
</organism>
<dbReference type="InterPro" id="IPR027417">
    <property type="entry name" value="P-loop_NTPase"/>
</dbReference>
<dbReference type="Pfam" id="PF00176">
    <property type="entry name" value="SNF2-rel_dom"/>
    <property type="match status" value="1"/>
</dbReference>
<dbReference type="InterPro" id="IPR013083">
    <property type="entry name" value="Znf_RING/FYVE/PHD"/>
</dbReference>
<name>A0A6C0JBG7_9ZZZZ</name>
<dbReference type="GO" id="GO:0016787">
    <property type="term" value="F:hydrolase activity"/>
    <property type="evidence" value="ECO:0007669"/>
    <property type="project" value="UniProtKB-KW"/>
</dbReference>
<feature type="domain" description="RING-type" evidence="5">
    <location>
        <begin position="314"/>
        <end position="349"/>
    </location>
</feature>
<dbReference type="InterPro" id="IPR000330">
    <property type="entry name" value="SNF2_N"/>
</dbReference>
<dbReference type="Gene3D" id="3.30.40.10">
    <property type="entry name" value="Zinc/RING finger domain, C3HC4 (zinc finger)"/>
    <property type="match status" value="1"/>
</dbReference>